<dbReference type="SUPFAM" id="SSF90123">
    <property type="entry name" value="ABC transporter transmembrane region"/>
    <property type="match status" value="1"/>
</dbReference>
<dbReference type="InterPro" id="IPR036640">
    <property type="entry name" value="ABC1_TM_sf"/>
</dbReference>
<keyword evidence="1 4" id="KW-0812">Transmembrane</keyword>
<protein>
    <recommendedName>
        <fullName evidence="5">ABC transmembrane type-1 domain-containing protein</fullName>
    </recommendedName>
</protein>
<feature type="transmembrane region" description="Helical" evidence="4">
    <location>
        <begin position="20"/>
        <end position="52"/>
    </location>
</feature>
<sequence>MPYFFSPQMGHFMSNFSTFLVAVIIAFVCCWEVGMMAFLVVPMLLVVGATYAKMMVGMSATRIALVSEVTSVVEQVQYNVCTDYFTYQDRLLICWRKLGDEILHRMHGQAIQARQERGNYKRTRFGNVTDCNLLFILIDHLYWSIGSN</sequence>
<reference evidence="7" key="2">
    <citation type="journal article" date="2017" name="Nat. Plants">
        <title>The Aegilops tauschii genome reveals multiple impacts of transposons.</title>
        <authorList>
            <person name="Zhao G."/>
            <person name="Zou C."/>
            <person name="Li K."/>
            <person name="Wang K."/>
            <person name="Li T."/>
            <person name="Gao L."/>
            <person name="Zhang X."/>
            <person name="Wang H."/>
            <person name="Yang Z."/>
            <person name="Liu X."/>
            <person name="Jiang W."/>
            <person name="Mao L."/>
            <person name="Kong X."/>
            <person name="Jiao Y."/>
            <person name="Jia J."/>
        </authorList>
    </citation>
    <scope>NUCLEOTIDE SEQUENCE [LARGE SCALE GENOMIC DNA]</scope>
    <source>
        <strain evidence="7">cv. AL8/78</strain>
    </source>
</reference>
<reference evidence="6" key="5">
    <citation type="journal article" date="2021" name="G3 (Bethesda)">
        <title>Aegilops tauschii genome assembly Aet v5.0 features greater sequence contiguity and improved annotation.</title>
        <authorList>
            <person name="Wang L."/>
            <person name="Zhu T."/>
            <person name="Rodriguez J.C."/>
            <person name="Deal K.R."/>
            <person name="Dubcovsky J."/>
            <person name="McGuire P.E."/>
            <person name="Lux T."/>
            <person name="Spannagl M."/>
            <person name="Mayer K.F.X."/>
            <person name="Baldrich P."/>
            <person name="Meyers B.C."/>
            <person name="Huo N."/>
            <person name="Gu Y.Q."/>
            <person name="Zhou H."/>
            <person name="Devos K.M."/>
            <person name="Bennetzen J.L."/>
            <person name="Unver T."/>
            <person name="Budak H."/>
            <person name="Gulick P.J."/>
            <person name="Galiba G."/>
            <person name="Kalapos B."/>
            <person name="Nelson D.R."/>
            <person name="Li P."/>
            <person name="You F.M."/>
            <person name="Luo M.C."/>
            <person name="Dvorak J."/>
        </authorList>
    </citation>
    <scope>NUCLEOTIDE SEQUENCE [LARGE SCALE GENOMIC DNA]</scope>
    <source>
        <strain evidence="6">cv. AL8/78</strain>
    </source>
</reference>
<evidence type="ECO:0000259" key="5">
    <source>
        <dbReference type="PROSITE" id="PS50929"/>
    </source>
</evidence>
<dbReference type="Gene3D" id="1.20.1560.10">
    <property type="entry name" value="ABC transporter type 1, transmembrane domain"/>
    <property type="match status" value="1"/>
</dbReference>
<dbReference type="InterPro" id="IPR011527">
    <property type="entry name" value="ABC1_TM_dom"/>
</dbReference>
<keyword evidence="2 4" id="KW-1133">Transmembrane helix</keyword>
<accession>A0A453RY43</accession>
<reference evidence="6" key="4">
    <citation type="submission" date="2019-03" db="UniProtKB">
        <authorList>
            <consortium name="EnsemblPlants"/>
        </authorList>
    </citation>
    <scope>IDENTIFICATION</scope>
</reference>
<organism evidence="6 7">
    <name type="scientific">Aegilops tauschii subsp. strangulata</name>
    <name type="common">Goatgrass</name>
    <dbReference type="NCBI Taxonomy" id="200361"/>
    <lineage>
        <taxon>Eukaryota</taxon>
        <taxon>Viridiplantae</taxon>
        <taxon>Streptophyta</taxon>
        <taxon>Embryophyta</taxon>
        <taxon>Tracheophyta</taxon>
        <taxon>Spermatophyta</taxon>
        <taxon>Magnoliopsida</taxon>
        <taxon>Liliopsida</taxon>
        <taxon>Poales</taxon>
        <taxon>Poaceae</taxon>
        <taxon>BOP clade</taxon>
        <taxon>Pooideae</taxon>
        <taxon>Triticodae</taxon>
        <taxon>Triticeae</taxon>
        <taxon>Triticinae</taxon>
        <taxon>Aegilops</taxon>
    </lineage>
</organism>
<dbReference type="PROSITE" id="PS50929">
    <property type="entry name" value="ABC_TM1F"/>
    <property type="match status" value="1"/>
</dbReference>
<evidence type="ECO:0000256" key="2">
    <source>
        <dbReference type="ARBA" id="ARBA00022989"/>
    </source>
</evidence>
<dbReference type="EnsemblPlants" id="AET7Gv20756400.20">
    <property type="protein sequence ID" value="AET7Gv20756400.20"/>
    <property type="gene ID" value="AET7Gv20756400"/>
</dbReference>
<proteinExistence type="predicted"/>
<dbReference type="GO" id="GO:0140359">
    <property type="term" value="F:ABC-type transporter activity"/>
    <property type="evidence" value="ECO:0007669"/>
    <property type="project" value="InterPro"/>
</dbReference>
<reference evidence="6" key="3">
    <citation type="journal article" date="2017" name="Nature">
        <title>Genome sequence of the progenitor of the wheat D genome Aegilops tauschii.</title>
        <authorList>
            <person name="Luo M.C."/>
            <person name="Gu Y.Q."/>
            <person name="Puiu D."/>
            <person name="Wang H."/>
            <person name="Twardziok S.O."/>
            <person name="Deal K.R."/>
            <person name="Huo N."/>
            <person name="Zhu T."/>
            <person name="Wang L."/>
            <person name="Wang Y."/>
            <person name="McGuire P.E."/>
            <person name="Liu S."/>
            <person name="Long H."/>
            <person name="Ramasamy R.K."/>
            <person name="Rodriguez J.C."/>
            <person name="Van S.L."/>
            <person name="Yuan L."/>
            <person name="Wang Z."/>
            <person name="Xia Z."/>
            <person name="Xiao L."/>
            <person name="Anderson O.D."/>
            <person name="Ouyang S."/>
            <person name="Liang Y."/>
            <person name="Zimin A.V."/>
            <person name="Pertea G."/>
            <person name="Qi P."/>
            <person name="Bennetzen J.L."/>
            <person name="Dai X."/>
            <person name="Dawson M.W."/>
            <person name="Muller H.G."/>
            <person name="Kugler K."/>
            <person name="Rivarola-Duarte L."/>
            <person name="Spannagl M."/>
            <person name="Mayer K.F.X."/>
            <person name="Lu F.H."/>
            <person name="Bevan M.W."/>
            <person name="Leroy P."/>
            <person name="Li P."/>
            <person name="You F.M."/>
            <person name="Sun Q."/>
            <person name="Liu Z."/>
            <person name="Lyons E."/>
            <person name="Wicker T."/>
            <person name="Salzberg S.L."/>
            <person name="Devos K.M."/>
            <person name="Dvorak J."/>
        </authorList>
    </citation>
    <scope>NUCLEOTIDE SEQUENCE [LARGE SCALE GENOMIC DNA]</scope>
    <source>
        <strain evidence="6">cv. AL8/78</strain>
    </source>
</reference>
<keyword evidence="7" id="KW-1185">Reference proteome</keyword>
<evidence type="ECO:0000256" key="1">
    <source>
        <dbReference type="ARBA" id="ARBA00022692"/>
    </source>
</evidence>
<dbReference type="Proteomes" id="UP000015105">
    <property type="component" value="Chromosome 7D"/>
</dbReference>
<reference evidence="7" key="1">
    <citation type="journal article" date="2014" name="Science">
        <title>Ancient hybridizations among the ancestral genomes of bread wheat.</title>
        <authorList>
            <consortium name="International Wheat Genome Sequencing Consortium,"/>
            <person name="Marcussen T."/>
            <person name="Sandve S.R."/>
            <person name="Heier L."/>
            <person name="Spannagl M."/>
            <person name="Pfeifer M."/>
            <person name="Jakobsen K.S."/>
            <person name="Wulff B.B."/>
            <person name="Steuernagel B."/>
            <person name="Mayer K.F."/>
            <person name="Olsen O.A."/>
        </authorList>
    </citation>
    <scope>NUCLEOTIDE SEQUENCE [LARGE SCALE GENOMIC DNA]</scope>
    <source>
        <strain evidence="7">cv. AL8/78</strain>
    </source>
</reference>
<evidence type="ECO:0000313" key="6">
    <source>
        <dbReference type="EnsemblPlants" id="AET7Gv20756400.20"/>
    </source>
</evidence>
<dbReference type="GO" id="GO:0005524">
    <property type="term" value="F:ATP binding"/>
    <property type="evidence" value="ECO:0007669"/>
    <property type="project" value="InterPro"/>
</dbReference>
<name>A0A453RY43_AEGTS</name>
<feature type="domain" description="ABC transmembrane type-1" evidence="5">
    <location>
        <begin position="1"/>
        <end position="76"/>
    </location>
</feature>
<evidence type="ECO:0000256" key="3">
    <source>
        <dbReference type="ARBA" id="ARBA00023136"/>
    </source>
</evidence>
<evidence type="ECO:0000256" key="4">
    <source>
        <dbReference type="SAM" id="Phobius"/>
    </source>
</evidence>
<dbReference type="GO" id="GO:0016020">
    <property type="term" value="C:membrane"/>
    <property type="evidence" value="ECO:0007669"/>
    <property type="project" value="InterPro"/>
</dbReference>
<evidence type="ECO:0000313" key="7">
    <source>
        <dbReference type="Proteomes" id="UP000015105"/>
    </source>
</evidence>
<keyword evidence="3 4" id="KW-0472">Membrane</keyword>
<dbReference type="Gramene" id="AET7Gv20756400.20">
    <property type="protein sequence ID" value="AET7Gv20756400.20"/>
    <property type="gene ID" value="AET7Gv20756400"/>
</dbReference>
<dbReference type="AlphaFoldDB" id="A0A453RY43"/>